<reference evidence="1" key="1">
    <citation type="submission" date="2014-11" db="EMBL/GenBank/DDBJ databases">
        <authorList>
            <person name="Amaro Gonzalez C."/>
        </authorList>
    </citation>
    <scope>NUCLEOTIDE SEQUENCE</scope>
</reference>
<accession>A0A0E9S4L3</accession>
<proteinExistence type="predicted"/>
<protein>
    <submittedName>
        <fullName evidence="1">Uncharacterized protein</fullName>
    </submittedName>
</protein>
<reference evidence="1" key="2">
    <citation type="journal article" date="2015" name="Fish Shellfish Immunol.">
        <title>Early steps in the European eel (Anguilla anguilla)-Vibrio vulnificus interaction in the gills: Role of the RtxA13 toxin.</title>
        <authorList>
            <person name="Callol A."/>
            <person name="Pajuelo D."/>
            <person name="Ebbesson L."/>
            <person name="Teles M."/>
            <person name="MacKenzie S."/>
            <person name="Amaro C."/>
        </authorList>
    </citation>
    <scope>NUCLEOTIDE SEQUENCE</scope>
</reference>
<evidence type="ECO:0000313" key="1">
    <source>
        <dbReference type="EMBL" id="JAH35458.1"/>
    </source>
</evidence>
<sequence>MLAGRQGKSEKIKFVGKLNSPSQSVIFSENLI</sequence>
<dbReference type="EMBL" id="GBXM01073119">
    <property type="protein sequence ID" value="JAH35458.1"/>
    <property type="molecule type" value="Transcribed_RNA"/>
</dbReference>
<dbReference type="AlphaFoldDB" id="A0A0E9S4L3"/>
<organism evidence="1">
    <name type="scientific">Anguilla anguilla</name>
    <name type="common">European freshwater eel</name>
    <name type="synonym">Muraena anguilla</name>
    <dbReference type="NCBI Taxonomy" id="7936"/>
    <lineage>
        <taxon>Eukaryota</taxon>
        <taxon>Metazoa</taxon>
        <taxon>Chordata</taxon>
        <taxon>Craniata</taxon>
        <taxon>Vertebrata</taxon>
        <taxon>Euteleostomi</taxon>
        <taxon>Actinopterygii</taxon>
        <taxon>Neopterygii</taxon>
        <taxon>Teleostei</taxon>
        <taxon>Anguilliformes</taxon>
        <taxon>Anguillidae</taxon>
        <taxon>Anguilla</taxon>
    </lineage>
</organism>
<name>A0A0E9S4L3_ANGAN</name>